<dbReference type="GO" id="GO:0000293">
    <property type="term" value="F:ferric-chelate reductase activity"/>
    <property type="evidence" value="ECO:0007669"/>
    <property type="project" value="UniProtKB-ARBA"/>
</dbReference>
<dbReference type="EMBL" id="JAJTJA010000002">
    <property type="protein sequence ID" value="KAH8703994.1"/>
    <property type="molecule type" value="Genomic_DNA"/>
</dbReference>
<feature type="transmembrane region" description="Helical" evidence="11">
    <location>
        <begin position="123"/>
        <end position="144"/>
    </location>
</feature>
<feature type="domain" description="FAD-binding FR-type" evidence="12">
    <location>
        <begin position="317"/>
        <end position="432"/>
    </location>
</feature>
<feature type="transmembrane region" description="Helical" evidence="11">
    <location>
        <begin position="164"/>
        <end position="188"/>
    </location>
</feature>
<evidence type="ECO:0000256" key="9">
    <source>
        <dbReference type="ARBA" id="ARBA00023136"/>
    </source>
</evidence>
<reference evidence="13" key="1">
    <citation type="submission" date="2021-12" db="EMBL/GenBank/DDBJ databases">
        <title>Convergent genome expansion in fungi linked to evolution of root-endophyte symbiosis.</title>
        <authorList>
            <consortium name="DOE Joint Genome Institute"/>
            <person name="Ke Y.-H."/>
            <person name="Bonito G."/>
            <person name="Liao H.-L."/>
            <person name="Looney B."/>
            <person name="Rojas-Flechas A."/>
            <person name="Nash J."/>
            <person name="Hameed K."/>
            <person name="Schadt C."/>
            <person name="Martin F."/>
            <person name="Crous P.W."/>
            <person name="Miettinen O."/>
            <person name="Magnuson J.K."/>
            <person name="Labbe J."/>
            <person name="Jacobson D."/>
            <person name="Doktycz M.J."/>
            <person name="Veneault-Fourrey C."/>
            <person name="Kuo A."/>
            <person name="Mondo S."/>
            <person name="Calhoun S."/>
            <person name="Riley R."/>
            <person name="Ohm R."/>
            <person name="LaButti K."/>
            <person name="Andreopoulos B."/>
            <person name="Pangilinan J."/>
            <person name="Nolan M."/>
            <person name="Tritt A."/>
            <person name="Clum A."/>
            <person name="Lipzen A."/>
            <person name="Daum C."/>
            <person name="Barry K."/>
            <person name="Grigoriev I.V."/>
            <person name="Vilgalys R."/>
        </authorList>
    </citation>
    <scope>NUCLEOTIDE SEQUENCE</scope>
    <source>
        <strain evidence="13">PMI_201</strain>
    </source>
</reference>
<evidence type="ECO:0000256" key="2">
    <source>
        <dbReference type="ARBA" id="ARBA00006278"/>
    </source>
</evidence>
<keyword evidence="9 11" id="KW-0472">Membrane</keyword>
<dbReference type="InterPro" id="IPR051410">
    <property type="entry name" value="Ferric/Cupric_Reductase"/>
</dbReference>
<dbReference type="SFLD" id="SFLDG01168">
    <property type="entry name" value="Ferric_reductase_subgroup_(FRE"/>
    <property type="match status" value="1"/>
</dbReference>
<comment type="similarity">
    <text evidence="2">Belongs to the ferric reductase (FRE) family.</text>
</comment>
<keyword evidence="14" id="KW-1185">Reference proteome</keyword>
<dbReference type="InterPro" id="IPR013121">
    <property type="entry name" value="Fe_red_NAD-bd_6"/>
</dbReference>
<evidence type="ECO:0000256" key="6">
    <source>
        <dbReference type="ARBA" id="ARBA00022989"/>
    </source>
</evidence>
<keyword evidence="4 11" id="KW-0812">Transmembrane</keyword>
<keyword evidence="5" id="KW-0249">Electron transport</keyword>
<name>A0AAD4L0I0_9EURO</name>
<comment type="caution">
    <text evidence="13">The sequence shown here is derived from an EMBL/GenBank/DDBJ whole genome shotgun (WGS) entry which is preliminary data.</text>
</comment>
<evidence type="ECO:0000313" key="14">
    <source>
        <dbReference type="Proteomes" id="UP001201262"/>
    </source>
</evidence>
<evidence type="ECO:0000256" key="3">
    <source>
        <dbReference type="ARBA" id="ARBA00022448"/>
    </source>
</evidence>
<dbReference type="PROSITE" id="PS51384">
    <property type="entry name" value="FAD_FR"/>
    <property type="match status" value="1"/>
</dbReference>
<proteinExistence type="inferred from homology"/>
<keyword evidence="8" id="KW-0406">Ion transport</keyword>
<evidence type="ECO:0000256" key="8">
    <source>
        <dbReference type="ARBA" id="ARBA00023065"/>
    </source>
</evidence>
<evidence type="ECO:0000256" key="7">
    <source>
        <dbReference type="ARBA" id="ARBA00023002"/>
    </source>
</evidence>
<dbReference type="GO" id="GO:0005886">
    <property type="term" value="C:plasma membrane"/>
    <property type="evidence" value="ECO:0007669"/>
    <property type="project" value="TreeGrafter"/>
</dbReference>
<evidence type="ECO:0000256" key="1">
    <source>
        <dbReference type="ARBA" id="ARBA00004141"/>
    </source>
</evidence>
<dbReference type="InterPro" id="IPR013112">
    <property type="entry name" value="FAD-bd_8"/>
</dbReference>
<dbReference type="Pfam" id="PF08022">
    <property type="entry name" value="FAD_binding_8"/>
    <property type="match status" value="1"/>
</dbReference>
<keyword evidence="7" id="KW-0560">Oxidoreductase</keyword>
<feature type="transmembrane region" description="Helical" evidence="11">
    <location>
        <begin position="240"/>
        <end position="257"/>
    </location>
</feature>
<dbReference type="PANTHER" id="PTHR32361">
    <property type="entry name" value="FERRIC/CUPRIC REDUCTASE TRANSMEMBRANE COMPONENT"/>
    <property type="match status" value="1"/>
</dbReference>
<dbReference type="CDD" id="cd06186">
    <property type="entry name" value="NOX_Duox_like_FAD_NADP"/>
    <property type="match status" value="1"/>
</dbReference>
<dbReference type="GeneID" id="70240825"/>
<feature type="transmembrane region" description="Helical" evidence="11">
    <location>
        <begin position="200"/>
        <end position="220"/>
    </location>
</feature>
<dbReference type="Proteomes" id="UP001201262">
    <property type="component" value="Unassembled WGS sequence"/>
</dbReference>
<dbReference type="PANTHER" id="PTHR32361:SF9">
    <property type="entry name" value="FERRIC REDUCTASE TRANSMEMBRANE COMPONENT 3-RELATED"/>
    <property type="match status" value="1"/>
</dbReference>
<feature type="transmembrane region" description="Helical" evidence="11">
    <location>
        <begin position="264"/>
        <end position="283"/>
    </location>
</feature>
<evidence type="ECO:0000256" key="11">
    <source>
        <dbReference type="SAM" id="Phobius"/>
    </source>
</evidence>
<organism evidence="13 14">
    <name type="scientific">Talaromyces proteolyticus</name>
    <dbReference type="NCBI Taxonomy" id="1131652"/>
    <lineage>
        <taxon>Eukaryota</taxon>
        <taxon>Fungi</taxon>
        <taxon>Dikarya</taxon>
        <taxon>Ascomycota</taxon>
        <taxon>Pezizomycotina</taxon>
        <taxon>Eurotiomycetes</taxon>
        <taxon>Eurotiomycetidae</taxon>
        <taxon>Eurotiales</taxon>
        <taxon>Trichocomaceae</taxon>
        <taxon>Talaromyces</taxon>
        <taxon>Talaromyces sect. Bacilispori</taxon>
    </lineage>
</organism>
<feature type="transmembrane region" description="Helical" evidence="11">
    <location>
        <begin position="295"/>
        <end position="312"/>
    </location>
</feature>
<evidence type="ECO:0000259" key="12">
    <source>
        <dbReference type="PROSITE" id="PS51384"/>
    </source>
</evidence>
<dbReference type="Gene3D" id="3.40.50.80">
    <property type="entry name" value="Nucleotide-binding domain of ferredoxin-NADP reductase (FNR) module"/>
    <property type="match status" value="1"/>
</dbReference>
<gene>
    <name evidence="13" type="ORF">BGW36DRAFT_287934</name>
</gene>
<protein>
    <submittedName>
        <fullName evidence="13">Ferric reductase NAD binding domain-containing protein</fullName>
    </submittedName>
</protein>
<comment type="subcellular location">
    <subcellularLocation>
        <location evidence="1">Membrane</location>
        <topology evidence="1">Multi-pass membrane protein</topology>
    </subcellularLocation>
</comment>
<accession>A0AAD4L0I0</accession>
<feature type="transmembrane region" description="Helical" evidence="11">
    <location>
        <begin position="49"/>
        <end position="72"/>
    </location>
</feature>
<dbReference type="GO" id="GO:0006879">
    <property type="term" value="P:intracellular iron ion homeostasis"/>
    <property type="evidence" value="ECO:0007669"/>
    <property type="project" value="TreeGrafter"/>
</dbReference>
<dbReference type="Pfam" id="PF08030">
    <property type="entry name" value="NAD_binding_6"/>
    <property type="match status" value="1"/>
</dbReference>
<keyword evidence="3" id="KW-0813">Transport</keyword>
<evidence type="ECO:0000256" key="5">
    <source>
        <dbReference type="ARBA" id="ARBA00022982"/>
    </source>
</evidence>
<dbReference type="RefSeq" id="XP_046077012.1">
    <property type="nucleotide sequence ID" value="XM_046210538.1"/>
</dbReference>
<sequence>MGMGSDSTSSDPLTSSGVDFSNETQALDFLQDILDDSVLGVTGNQYARYFWYGVAVAIGIATICNMIQTAVLKMRIRACSSKRACPAKPANFLTKSLAAAIAVLRESSYLQFTPLRASWWIKLPIFGSIYIIIAYFAFILVLVFTNNNIPGAQHYQALGIRAGWLAAAQVPLLVLLSSKMNLISFLCNVSYERLNVYHRWVARGLLLLATFHFAFQSHAWNIYGLMVLEWDTDACPPTGMAAYAILLWMNLTTLAPFRAMAYELFVIQHLLTYFGFIIAIAYHLYGTSSPYSTNYIYISVGLYLFAHLVRFLRNAFNNFFQTGRASLMALEGGATKIRISNRRIKKWKAGSYVRLFIPHFGIVQSHPATILSSSGSHDGDLVFVLRSYGGFTKRILEAAAAGNDDSQASPETQQLPSYLAFIDGPYHSSQSDLVCFDTLVLIAGASGVTFTLSNLLDIAGRASRQKLPLQTVYFTWIIKKKTWLSWIAEELTMSFKKLQEAGIETHISIYITCDDLVAGESSSRSAEKLKSGCQCEDECQCCNTRSTSIDIQINRGHTDEKAATSNRICSNQDVILPCANLFSGRPSFDTLMRKVICEAQGEAAVAVCGPLGLSVSVRSAVVQACDDLAVNKGSGLQGVYLHVENFN</sequence>
<dbReference type="Pfam" id="PF01794">
    <property type="entry name" value="Ferric_reduct"/>
    <property type="match status" value="1"/>
</dbReference>
<keyword evidence="10" id="KW-0325">Glycoprotein</keyword>
<keyword evidence="6 11" id="KW-1133">Transmembrane helix</keyword>
<dbReference type="AlphaFoldDB" id="A0AAD4L0I0"/>
<dbReference type="SFLD" id="SFLDS00052">
    <property type="entry name" value="Ferric_Reductase_Domain"/>
    <property type="match status" value="1"/>
</dbReference>
<dbReference type="InterPro" id="IPR013130">
    <property type="entry name" value="Fe3_Rdtase_TM_dom"/>
</dbReference>
<evidence type="ECO:0000256" key="10">
    <source>
        <dbReference type="ARBA" id="ARBA00023180"/>
    </source>
</evidence>
<evidence type="ECO:0000256" key="4">
    <source>
        <dbReference type="ARBA" id="ARBA00022692"/>
    </source>
</evidence>
<dbReference type="GO" id="GO:0015677">
    <property type="term" value="P:copper ion import"/>
    <property type="evidence" value="ECO:0007669"/>
    <property type="project" value="TreeGrafter"/>
</dbReference>
<dbReference type="GO" id="GO:0006826">
    <property type="term" value="P:iron ion transport"/>
    <property type="evidence" value="ECO:0007669"/>
    <property type="project" value="TreeGrafter"/>
</dbReference>
<evidence type="ECO:0000313" key="13">
    <source>
        <dbReference type="EMBL" id="KAH8703994.1"/>
    </source>
</evidence>
<dbReference type="InterPro" id="IPR039261">
    <property type="entry name" value="FNR_nucleotide-bd"/>
</dbReference>
<dbReference type="InterPro" id="IPR017927">
    <property type="entry name" value="FAD-bd_FR_type"/>
</dbReference>